<dbReference type="Proteomes" id="UP001152523">
    <property type="component" value="Unassembled WGS sequence"/>
</dbReference>
<name>A0AAV0FII4_9ASTE</name>
<feature type="region of interest" description="Disordered" evidence="9">
    <location>
        <begin position="133"/>
        <end position="199"/>
    </location>
</feature>
<dbReference type="PANTHER" id="PTHR31083:SF4">
    <property type="entry name" value="PROTEIN SOSEKI 4-RELATED"/>
    <property type="match status" value="1"/>
</dbReference>
<accession>A0AAV0FII4</accession>
<feature type="region of interest" description="Disordered" evidence="9">
    <location>
        <begin position="1"/>
        <end position="36"/>
    </location>
</feature>
<keyword evidence="2" id="KW-0217">Developmental protein</keyword>
<keyword evidence="5" id="KW-0472">Membrane</keyword>
<dbReference type="AlphaFoldDB" id="A0AAV0FII4"/>
<evidence type="ECO:0000256" key="3">
    <source>
        <dbReference type="ARBA" id="ARBA00022475"/>
    </source>
</evidence>
<evidence type="ECO:0000256" key="4">
    <source>
        <dbReference type="ARBA" id="ARBA00022618"/>
    </source>
</evidence>
<organism evidence="11 12">
    <name type="scientific">Cuscuta epithymum</name>
    <dbReference type="NCBI Taxonomy" id="186058"/>
    <lineage>
        <taxon>Eukaryota</taxon>
        <taxon>Viridiplantae</taxon>
        <taxon>Streptophyta</taxon>
        <taxon>Embryophyta</taxon>
        <taxon>Tracheophyta</taxon>
        <taxon>Spermatophyta</taxon>
        <taxon>Magnoliopsida</taxon>
        <taxon>eudicotyledons</taxon>
        <taxon>Gunneridae</taxon>
        <taxon>Pentapetalae</taxon>
        <taxon>asterids</taxon>
        <taxon>lamiids</taxon>
        <taxon>Solanales</taxon>
        <taxon>Convolvulaceae</taxon>
        <taxon>Cuscuteae</taxon>
        <taxon>Cuscuta</taxon>
        <taxon>Cuscuta subgen. Cuscuta</taxon>
    </lineage>
</organism>
<dbReference type="GO" id="GO:0051258">
    <property type="term" value="P:protein polymerization"/>
    <property type="evidence" value="ECO:0007669"/>
    <property type="project" value="UniProtKB-ARBA"/>
</dbReference>
<dbReference type="GO" id="GO:0005886">
    <property type="term" value="C:plasma membrane"/>
    <property type="evidence" value="ECO:0007669"/>
    <property type="project" value="UniProtKB-SubCell"/>
</dbReference>
<comment type="similarity">
    <text evidence="7">Belongs to the SOSEKI family.</text>
</comment>
<evidence type="ECO:0000256" key="5">
    <source>
        <dbReference type="ARBA" id="ARBA00023136"/>
    </source>
</evidence>
<evidence type="ECO:0000256" key="1">
    <source>
        <dbReference type="ARBA" id="ARBA00004413"/>
    </source>
</evidence>
<keyword evidence="4" id="KW-0132">Cell division</keyword>
<sequence>MAARSQTRTELQISRRWEDISSEQPQFWSEPPRDNPDRRQAAVVYYLSRNGQLQHPHFMEVPFSSSQGLYLKDVICRLNSLRGRGIASLYSWSAKRRYKSGFVWQDLEEEDLIYPTHDHEYILKGSELRDEALTPPREDCDLPAAAAAERSPGKRMLGIEGVKEEAEAEEMLSQSQRTELSRGEISPPPQSGSSPETLERLLKADGRVVLVNESQTEEKFEAAINKSSSSCFRLRSLFY</sequence>
<keyword evidence="6" id="KW-0131">Cell cycle</keyword>
<evidence type="ECO:0000256" key="2">
    <source>
        <dbReference type="ARBA" id="ARBA00022473"/>
    </source>
</evidence>
<dbReference type="InterPro" id="IPR048351">
    <property type="entry name" value="SOK_DIX"/>
</dbReference>
<evidence type="ECO:0000256" key="9">
    <source>
        <dbReference type="SAM" id="MobiDB-lite"/>
    </source>
</evidence>
<dbReference type="PANTHER" id="PTHR31083">
    <property type="entry name" value="UPSTREAM OF FLC PROTEIN (DUF966)"/>
    <property type="match status" value="1"/>
</dbReference>
<dbReference type="PIRSF" id="PIRSF031043">
    <property type="entry name" value="UCP031043"/>
    <property type="match status" value="1"/>
</dbReference>
<keyword evidence="3" id="KW-1003">Cell membrane</keyword>
<dbReference type="EMBL" id="CAMAPF010000987">
    <property type="protein sequence ID" value="CAH9135391.1"/>
    <property type="molecule type" value="Genomic_DNA"/>
</dbReference>
<keyword evidence="12" id="KW-1185">Reference proteome</keyword>
<evidence type="ECO:0000313" key="12">
    <source>
        <dbReference type="Proteomes" id="UP001152523"/>
    </source>
</evidence>
<dbReference type="GO" id="GO:0051301">
    <property type="term" value="P:cell division"/>
    <property type="evidence" value="ECO:0007669"/>
    <property type="project" value="UniProtKB-KW"/>
</dbReference>
<dbReference type="GO" id="GO:2000067">
    <property type="term" value="P:regulation of root morphogenesis"/>
    <property type="evidence" value="ECO:0007669"/>
    <property type="project" value="UniProtKB-ARBA"/>
</dbReference>
<dbReference type="InterPro" id="IPR021182">
    <property type="entry name" value="SOK_magnoliopsida"/>
</dbReference>
<evidence type="ECO:0000256" key="7">
    <source>
        <dbReference type="ARBA" id="ARBA00024211"/>
    </source>
</evidence>
<evidence type="ECO:0000313" key="11">
    <source>
        <dbReference type="EMBL" id="CAH9135391.1"/>
    </source>
</evidence>
<evidence type="ECO:0000259" key="10">
    <source>
        <dbReference type="Pfam" id="PF06136"/>
    </source>
</evidence>
<feature type="domain" description="SOSEKI DIX-like" evidence="10">
    <location>
        <begin position="42"/>
        <end position="128"/>
    </location>
</feature>
<protein>
    <recommendedName>
        <fullName evidence="10">SOSEKI DIX-like domain-containing protein</fullName>
    </recommendedName>
</protein>
<dbReference type="InterPro" id="IPR010369">
    <property type="entry name" value="SOK"/>
</dbReference>
<gene>
    <name evidence="11" type="ORF">CEPIT_LOCUS34472</name>
</gene>
<proteinExistence type="inferred from homology"/>
<comment type="subcellular location">
    <subcellularLocation>
        <location evidence="1">Cell membrane</location>
        <topology evidence="1">Peripheral membrane protein</topology>
        <orientation evidence="1">Cytoplasmic side</orientation>
    </subcellularLocation>
</comment>
<dbReference type="GO" id="GO:0090708">
    <property type="term" value="P:specification of plant organ axis polarity"/>
    <property type="evidence" value="ECO:0007669"/>
    <property type="project" value="UniProtKB-ARBA"/>
</dbReference>
<comment type="subunit">
    <text evidence="8">Homodimer. Forms long polymer filaments with other SOKs proteins polymers (e.g. SOK1, SOK2, SOK3 and SOK4) crucial for polar localization and biological activity. Binds to ANGUSTIFOLIA (AN).</text>
</comment>
<reference evidence="11" key="1">
    <citation type="submission" date="2022-07" db="EMBL/GenBank/DDBJ databases">
        <authorList>
            <person name="Macas J."/>
            <person name="Novak P."/>
            <person name="Neumann P."/>
        </authorList>
    </citation>
    <scope>NUCLEOTIDE SEQUENCE</scope>
</reference>
<evidence type="ECO:0000256" key="6">
    <source>
        <dbReference type="ARBA" id="ARBA00023306"/>
    </source>
</evidence>
<comment type="caution">
    <text evidence="11">The sequence shown here is derived from an EMBL/GenBank/DDBJ whole genome shotgun (WGS) entry which is preliminary data.</text>
</comment>
<dbReference type="GO" id="GO:0051302">
    <property type="term" value="P:regulation of cell division"/>
    <property type="evidence" value="ECO:0007669"/>
    <property type="project" value="UniProtKB-ARBA"/>
</dbReference>
<evidence type="ECO:0000256" key="8">
    <source>
        <dbReference type="ARBA" id="ARBA00046534"/>
    </source>
</evidence>
<feature type="compositionally biased region" description="Polar residues" evidence="9">
    <location>
        <begin position="1"/>
        <end position="12"/>
    </location>
</feature>
<dbReference type="Pfam" id="PF06136">
    <property type="entry name" value="SOK"/>
    <property type="match status" value="1"/>
</dbReference>